<proteinExistence type="predicted"/>
<evidence type="ECO:0000313" key="3">
    <source>
        <dbReference type="Proteomes" id="UP000026739"/>
    </source>
</evidence>
<gene>
    <name evidence="2" type="ORF">V466_30045</name>
</gene>
<keyword evidence="1" id="KW-0472">Membrane</keyword>
<dbReference type="Proteomes" id="UP000026739">
    <property type="component" value="Unassembled WGS sequence"/>
</dbReference>
<sequence length="344" mass="38243">MSSILHNKKLRQLIEQSDARVEAATSAADLLEVIKQLRAFGAPLEFDNATPRLFRNIGFGFVAATVLFVPFVVLGIAFLLGGWLVMDHRSGVIDALSKKIIHKSSMLTYGLRASYSPDVQVLESLGGEFKDFHRGSYSRQILKSVQGTYLGAVHELPFTYQHLQYVDRESYKTTVPDGAGGTKVETKTVDREFARYSLVLDFPWVENVVVRGDTHVGVDLEETLDTASSEFNSAFHLTGITQMACAVFAKPATVLHLLQLAQQLSDVNLEFSEHGRLCLSFSDAGLLAPNATEGIRNLPAFEPLVETGIRLPRLDFLLSWVHRLAEFHDDNFALSPKPLKNMEY</sequence>
<dbReference type="eggNOG" id="ENOG5032D1X">
    <property type="taxonomic scope" value="Bacteria"/>
</dbReference>
<accession>A0A059KTY9</accession>
<reference evidence="2 3" key="1">
    <citation type="submission" date="2013-12" db="EMBL/GenBank/DDBJ databases">
        <authorList>
            <person name="Formusa P.A."/>
            <person name="Habash M."/>
            <person name="Lee H."/>
            <person name="Trevors J.T."/>
        </authorList>
    </citation>
    <scope>NUCLEOTIDE SEQUENCE [LARGE SCALE GENOMIC DNA]</scope>
    <source>
        <strain evidence="2 3">PD30</strain>
    </source>
</reference>
<keyword evidence="1" id="KW-0812">Transmembrane</keyword>
<evidence type="ECO:0008006" key="4">
    <source>
        <dbReference type="Google" id="ProtNLM"/>
    </source>
</evidence>
<keyword evidence="1" id="KW-1133">Transmembrane helix</keyword>
<comment type="caution">
    <text evidence="2">The sequence shown here is derived from an EMBL/GenBank/DDBJ whole genome shotgun (WGS) entry which is preliminary data.</text>
</comment>
<dbReference type="RefSeq" id="WP_050482890.1">
    <property type="nucleotide sequence ID" value="NZ_AZQQ01000109.1"/>
</dbReference>
<evidence type="ECO:0000313" key="2">
    <source>
        <dbReference type="EMBL" id="KDD65527.1"/>
    </source>
</evidence>
<name>A0A059KTY9_9PSED</name>
<feature type="transmembrane region" description="Helical" evidence="1">
    <location>
        <begin position="61"/>
        <end position="86"/>
    </location>
</feature>
<organism evidence="2 3">
    <name type="scientific">Pseudomonas mandelii PD30</name>
    <dbReference type="NCBI Taxonomy" id="1419583"/>
    <lineage>
        <taxon>Bacteria</taxon>
        <taxon>Pseudomonadati</taxon>
        <taxon>Pseudomonadota</taxon>
        <taxon>Gammaproteobacteria</taxon>
        <taxon>Pseudomonadales</taxon>
        <taxon>Pseudomonadaceae</taxon>
        <taxon>Pseudomonas</taxon>
    </lineage>
</organism>
<dbReference type="AlphaFoldDB" id="A0A059KTY9"/>
<evidence type="ECO:0000256" key="1">
    <source>
        <dbReference type="SAM" id="Phobius"/>
    </source>
</evidence>
<dbReference type="EMBL" id="AZQQ01000109">
    <property type="protein sequence ID" value="KDD65527.1"/>
    <property type="molecule type" value="Genomic_DNA"/>
</dbReference>
<protein>
    <recommendedName>
        <fullName evidence="4">DUF3137 domain-containing protein</fullName>
    </recommendedName>
</protein>